<keyword evidence="1" id="KW-0408">Iron</keyword>
<name>A0A4P9DZZ3_9GAMM</name>
<dbReference type="Pfam" id="PF00042">
    <property type="entry name" value="Globin"/>
    <property type="match status" value="1"/>
</dbReference>
<keyword evidence="1" id="KW-0813">Transport</keyword>
<dbReference type="EMBL" id="POUK01000002">
    <property type="protein sequence ID" value="PNF77091.1"/>
    <property type="molecule type" value="Genomic_DNA"/>
</dbReference>
<comment type="similarity">
    <text evidence="1">Belongs to the globin family.</text>
</comment>
<dbReference type="AlphaFoldDB" id="A0A4P9DZZ3"/>
<comment type="caution">
    <text evidence="3">The sequence shown here is derived from an EMBL/GenBank/DDBJ whole genome shotgun (WGS) entry which is preliminary data.</text>
</comment>
<organism evidence="3 4">
    <name type="scientific">Stutzerimonas degradans</name>
    <dbReference type="NCBI Taxonomy" id="2968968"/>
    <lineage>
        <taxon>Bacteria</taxon>
        <taxon>Pseudomonadati</taxon>
        <taxon>Pseudomonadota</taxon>
        <taxon>Gammaproteobacteria</taxon>
        <taxon>Pseudomonadales</taxon>
        <taxon>Pseudomonadaceae</taxon>
        <taxon>Stutzerimonas</taxon>
    </lineage>
</organism>
<reference evidence="3 4" key="1">
    <citation type="submission" date="2018-01" db="EMBL/GenBank/DDBJ databases">
        <title>Denitrification phenotypes of diverse strains of Pseudomonas stutzeri.</title>
        <authorList>
            <person name="Milligan D.A."/>
            <person name="Bergaust L."/>
            <person name="Bakken L.R."/>
            <person name="Frostegard A."/>
        </authorList>
    </citation>
    <scope>NUCLEOTIDE SEQUENCE [LARGE SCALE GENOMIC DNA]</scope>
    <source>
        <strain evidence="3 4">DSM 50238</strain>
    </source>
</reference>
<dbReference type="Proteomes" id="UP000235881">
    <property type="component" value="Unassembled WGS sequence"/>
</dbReference>
<dbReference type="SUPFAM" id="SSF46458">
    <property type="entry name" value="Globin-like"/>
    <property type="match status" value="1"/>
</dbReference>
<keyword evidence="1" id="KW-0479">Metal-binding</keyword>
<dbReference type="GO" id="GO:0005344">
    <property type="term" value="F:oxygen carrier activity"/>
    <property type="evidence" value="ECO:0007669"/>
    <property type="project" value="UniProtKB-KW"/>
</dbReference>
<dbReference type="InterPro" id="IPR009050">
    <property type="entry name" value="Globin-like_sf"/>
</dbReference>
<dbReference type="RefSeq" id="WP_043297686.1">
    <property type="nucleotide sequence ID" value="NZ_CP065721.1"/>
</dbReference>
<keyword evidence="1" id="KW-0349">Heme</keyword>
<dbReference type="InterPro" id="IPR044399">
    <property type="entry name" value="Mb-like_M"/>
</dbReference>
<dbReference type="CDD" id="cd01040">
    <property type="entry name" value="Mb-like"/>
    <property type="match status" value="1"/>
</dbReference>
<dbReference type="GO" id="GO:0019825">
    <property type="term" value="F:oxygen binding"/>
    <property type="evidence" value="ECO:0007669"/>
    <property type="project" value="InterPro"/>
</dbReference>
<dbReference type="Gene3D" id="1.10.490.10">
    <property type="entry name" value="Globins"/>
    <property type="match status" value="1"/>
</dbReference>
<dbReference type="GO" id="GO:0020037">
    <property type="term" value="F:heme binding"/>
    <property type="evidence" value="ECO:0007669"/>
    <property type="project" value="InterPro"/>
</dbReference>
<dbReference type="InterPro" id="IPR012292">
    <property type="entry name" value="Globin/Proto"/>
</dbReference>
<accession>A0A4P9DZZ3</accession>
<feature type="domain" description="Globin" evidence="2">
    <location>
        <begin position="23"/>
        <end position="121"/>
    </location>
</feature>
<evidence type="ECO:0000256" key="1">
    <source>
        <dbReference type="RuleBase" id="RU000356"/>
    </source>
</evidence>
<gene>
    <name evidence="3" type="ORF">CXK95_05235</name>
</gene>
<sequence length="130" mass="14693">MKPTDRVMQSYGRCCASASFFDDFYVNFLASSPMVREKFVQTDMAAQKHLLRAGILNLVLFARGMPDTKLKALGQSHSRSGFDIRPELYDLWLAALLRTVGEHDEAAGKEDLQAWREVLGKGIDVIKSYY</sequence>
<protein>
    <submittedName>
        <fullName evidence="3">Globin</fullName>
    </submittedName>
</protein>
<proteinExistence type="inferred from homology"/>
<evidence type="ECO:0000313" key="3">
    <source>
        <dbReference type="EMBL" id="PNF77091.1"/>
    </source>
</evidence>
<evidence type="ECO:0000313" key="4">
    <source>
        <dbReference type="Proteomes" id="UP000235881"/>
    </source>
</evidence>
<keyword evidence="1" id="KW-0561">Oxygen transport</keyword>
<dbReference type="InterPro" id="IPR000971">
    <property type="entry name" value="Globin"/>
</dbReference>
<keyword evidence="4" id="KW-1185">Reference proteome</keyword>
<evidence type="ECO:0000259" key="2">
    <source>
        <dbReference type="Pfam" id="PF00042"/>
    </source>
</evidence>